<feature type="transmembrane region" description="Helical" evidence="6">
    <location>
        <begin position="233"/>
        <end position="256"/>
    </location>
</feature>
<dbReference type="PANTHER" id="PTHR11814">
    <property type="entry name" value="SULFATE TRANSPORTER"/>
    <property type="match status" value="1"/>
</dbReference>
<feature type="compositionally biased region" description="Low complexity" evidence="5">
    <location>
        <begin position="547"/>
        <end position="575"/>
    </location>
</feature>
<feature type="transmembrane region" description="Helical" evidence="6">
    <location>
        <begin position="21"/>
        <end position="39"/>
    </location>
</feature>
<dbReference type="GO" id="GO:0055085">
    <property type="term" value="P:transmembrane transport"/>
    <property type="evidence" value="ECO:0007669"/>
    <property type="project" value="InterPro"/>
</dbReference>
<keyword evidence="9" id="KW-1185">Reference proteome</keyword>
<evidence type="ECO:0000256" key="5">
    <source>
        <dbReference type="SAM" id="MobiDB-lite"/>
    </source>
</evidence>
<feature type="transmembrane region" description="Helical" evidence="6">
    <location>
        <begin position="317"/>
        <end position="336"/>
    </location>
</feature>
<feature type="transmembrane region" description="Helical" evidence="6">
    <location>
        <begin position="374"/>
        <end position="404"/>
    </location>
</feature>
<dbReference type="InterPro" id="IPR001902">
    <property type="entry name" value="SLC26A/SulP_fam"/>
</dbReference>
<evidence type="ECO:0000256" key="1">
    <source>
        <dbReference type="ARBA" id="ARBA00004141"/>
    </source>
</evidence>
<dbReference type="AlphaFoldDB" id="L7F2S2"/>
<dbReference type="Proteomes" id="UP000010931">
    <property type="component" value="Unassembled WGS sequence"/>
</dbReference>
<dbReference type="Pfam" id="PF01740">
    <property type="entry name" value="STAS"/>
    <property type="match status" value="1"/>
</dbReference>
<keyword evidence="4 6" id="KW-0472">Membrane</keyword>
<gene>
    <name evidence="8" type="ORF">STRTUCAR8_08803</name>
</gene>
<feature type="transmembrane region" description="Helical" evidence="6">
    <location>
        <begin position="45"/>
        <end position="64"/>
    </location>
</feature>
<feature type="transmembrane region" description="Helical" evidence="6">
    <location>
        <begin position="93"/>
        <end position="111"/>
    </location>
</feature>
<evidence type="ECO:0000256" key="3">
    <source>
        <dbReference type="ARBA" id="ARBA00022989"/>
    </source>
</evidence>
<dbReference type="PROSITE" id="PS50801">
    <property type="entry name" value="STAS"/>
    <property type="match status" value="1"/>
</dbReference>
<dbReference type="Pfam" id="PF00916">
    <property type="entry name" value="Sulfate_transp"/>
    <property type="match status" value="1"/>
</dbReference>
<comment type="caution">
    <text evidence="8">The sequence shown here is derived from an EMBL/GenBank/DDBJ whole genome shotgun (WGS) entry which is preliminary data.</text>
</comment>
<feature type="transmembrane region" description="Helical" evidence="6">
    <location>
        <begin position="123"/>
        <end position="141"/>
    </location>
</feature>
<evidence type="ECO:0000313" key="8">
    <source>
        <dbReference type="EMBL" id="ELP65296.1"/>
    </source>
</evidence>
<dbReference type="InterPro" id="IPR036513">
    <property type="entry name" value="STAS_dom_sf"/>
</dbReference>
<feature type="transmembrane region" description="Helical" evidence="6">
    <location>
        <begin position="172"/>
        <end position="188"/>
    </location>
</feature>
<feature type="transmembrane region" description="Helical" evidence="6">
    <location>
        <begin position="195"/>
        <end position="213"/>
    </location>
</feature>
<protein>
    <submittedName>
        <fullName evidence="8">STAS domain protein</fullName>
    </submittedName>
</protein>
<feature type="region of interest" description="Disordered" evidence="5">
    <location>
        <begin position="547"/>
        <end position="595"/>
    </location>
</feature>
<evidence type="ECO:0000256" key="2">
    <source>
        <dbReference type="ARBA" id="ARBA00022692"/>
    </source>
</evidence>
<comment type="subcellular location">
    <subcellularLocation>
        <location evidence="1">Membrane</location>
        <topology evidence="1">Multi-pass membrane protein</topology>
    </subcellularLocation>
</comment>
<reference evidence="8 9" key="1">
    <citation type="journal article" date="2011" name="Plasmid">
        <title>Streptomyces turgidiscabies Car8 contains a modular pathogenicity island that shares virulence genes with other actinobacterial plant pathogens.</title>
        <authorList>
            <person name="Huguet-Tapia J.C."/>
            <person name="Badger J.H."/>
            <person name="Loria R."/>
            <person name="Pettis G.S."/>
        </authorList>
    </citation>
    <scope>NUCLEOTIDE SEQUENCE [LARGE SCALE GENOMIC DNA]</scope>
    <source>
        <strain evidence="8 9">Car8</strain>
    </source>
</reference>
<proteinExistence type="predicted"/>
<dbReference type="GO" id="GO:0016020">
    <property type="term" value="C:membrane"/>
    <property type="evidence" value="ECO:0007669"/>
    <property type="project" value="UniProtKB-SubCell"/>
</dbReference>
<evidence type="ECO:0000313" key="9">
    <source>
        <dbReference type="Proteomes" id="UP000010931"/>
    </source>
</evidence>
<organism evidence="8 9">
    <name type="scientific">Streptomyces turgidiscabies (strain Car8)</name>
    <dbReference type="NCBI Taxonomy" id="698760"/>
    <lineage>
        <taxon>Bacteria</taxon>
        <taxon>Bacillati</taxon>
        <taxon>Actinomycetota</taxon>
        <taxon>Actinomycetes</taxon>
        <taxon>Kitasatosporales</taxon>
        <taxon>Streptomycetaceae</taxon>
        <taxon>Streptomyces</taxon>
    </lineage>
</organism>
<feature type="compositionally biased region" description="Polar residues" evidence="5">
    <location>
        <begin position="576"/>
        <end position="595"/>
    </location>
</feature>
<feature type="transmembrane region" description="Helical" evidence="6">
    <location>
        <begin position="342"/>
        <end position="362"/>
    </location>
</feature>
<name>L7F2S2_STRT8</name>
<feature type="domain" description="STAS" evidence="7">
    <location>
        <begin position="425"/>
        <end position="536"/>
    </location>
</feature>
<keyword evidence="2 6" id="KW-0812">Transmembrane</keyword>
<dbReference type="InterPro" id="IPR011547">
    <property type="entry name" value="SLC26A/SulP_dom"/>
</dbReference>
<dbReference type="SUPFAM" id="SSF52091">
    <property type="entry name" value="SpoIIaa-like"/>
    <property type="match status" value="1"/>
</dbReference>
<evidence type="ECO:0000256" key="6">
    <source>
        <dbReference type="SAM" id="Phobius"/>
    </source>
</evidence>
<keyword evidence="3 6" id="KW-1133">Transmembrane helix</keyword>
<evidence type="ECO:0000259" key="7">
    <source>
        <dbReference type="PROSITE" id="PS50801"/>
    </source>
</evidence>
<dbReference type="InterPro" id="IPR002645">
    <property type="entry name" value="STAS_dom"/>
</dbReference>
<dbReference type="EMBL" id="AEJB01000396">
    <property type="protein sequence ID" value="ELP65296.1"/>
    <property type="molecule type" value="Genomic_DNA"/>
</dbReference>
<dbReference type="STRING" id="85558.T45_04772"/>
<accession>L7F2S2</accession>
<dbReference type="Gene3D" id="3.30.750.24">
    <property type="entry name" value="STAS domain"/>
    <property type="match status" value="1"/>
</dbReference>
<evidence type="ECO:0000256" key="4">
    <source>
        <dbReference type="ARBA" id="ARBA00023136"/>
    </source>
</evidence>
<dbReference type="CDD" id="cd07042">
    <property type="entry name" value="STAS_SulP_like_sulfate_transporter"/>
    <property type="match status" value="1"/>
</dbReference>
<sequence>MRALLPVRADVEAMARDPRRDLLAGLTVAIVALPLALGFGVSSGLGAAAGLATAVVAGALAAVFGGSNLQVSGPTGAMTVVLVPIVAQYGPGGVLTVGLLAGLLLIGLALARAGKYMRYVPAPVVEGFTLGIACVIGLQQLPNALGVARPEGDKVLAVAWRAVEAFVRHPNWTAFVLTAGVALVMLVGARLRPTVPFSIVAVIVATVLAQVLGLDAATPIGDLPAGLPSPSLAFLDLSALSSLLAPAVAVAALAALESLLSATVADGMTVGQQHDPDRELFGQGIANLAAPLFGGVPATAAIARTAVNVRTGAGSRLAALTHALVLAVIVFAAAPLVSKIPLAALAGVLLATAIRMVEVGSLRAMARATRSDAVILVLTALATLALDLVYAVIIGLVVAGTLALRAVAQQTRLDEVPLDRGDHSAEEHALLAEHIVAYRIDGPLFFAAAHRFLLELTDVADVRVVILRMSRVSTLDATGALMLKDAVQKLNRRGIVVMFSGIRPGQRQVLDSVGLLDLLRQTGHEYGTTPEAIQGARAHLESTGVLSAAPAVPAPRTRPSTTVEAARSTSAAESTDSNTENSTDISTENSGEAAR</sequence>
<dbReference type="PATRIC" id="fig|698760.3.peg.5883"/>